<organism evidence="1 2">
    <name type="scientific">Plasmodium brasilianum</name>
    <dbReference type="NCBI Taxonomy" id="5824"/>
    <lineage>
        <taxon>Eukaryota</taxon>
        <taxon>Sar</taxon>
        <taxon>Alveolata</taxon>
        <taxon>Apicomplexa</taxon>
        <taxon>Aconoidasida</taxon>
        <taxon>Haemosporida</taxon>
        <taxon>Plasmodiidae</taxon>
        <taxon>Plasmodium</taxon>
        <taxon>Plasmodium (Plasmodium)</taxon>
    </lineage>
</organism>
<sequence length="379" mass="45240">MQNAWDKINKDMQNIHLVILTEDDNIYFNKGFNPIEVSLNSEEKEKEKTVKVKNILYEETVNNINVFNSFINSEKVHLLIYAYKINYYTSEKKKLFLLDFIYMSKYIFLILTKFLNINLIDKREFTSMNKHKYKEDQINYVENNYNCNNNNAGQNEKQKIKENDRGNYTINVEEKGSAMIITRETNNIYVEHEEAQYYVHLNDKENPLGTDLRNNENLKNSVIYHIKKMIRMKILYIRKIVTFTEGENGKDSCTQNIHTEENKLRNSSKLSDDNMQEDFSIKNETKIYFKNIINTIKEENNVKINLLNDKIRYLQGGIDKNNELIINYKKLTVDVEKYQSEIKDKNKIIEEMTRSNNTLQYYMNSLQLKLVDRNKFNED</sequence>
<evidence type="ECO:0000313" key="1">
    <source>
        <dbReference type="EMBL" id="KAI4837245.1"/>
    </source>
</evidence>
<protein>
    <submittedName>
        <fullName evidence="1">Uncharacterized protein</fullName>
    </submittedName>
</protein>
<name>A0ACB9Y849_PLABR</name>
<gene>
    <name evidence="1" type="ORF">MKS88_003715</name>
</gene>
<keyword evidence="2" id="KW-1185">Reference proteome</keyword>
<evidence type="ECO:0000313" key="2">
    <source>
        <dbReference type="Proteomes" id="UP001056978"/>
    </source>
</evidence>
<comment type="caution">
    <text evidence="1">The sequence shown here is derived from an EMBL/GenBank/DDBJ whole genome shotgun (WGS) entry which is preliminary data.</text>
</comment>
<dbReference type="Proteomes" id="UP001056978">
    <property type="component" value="Chromosome 11"/>
</dbReference>
<proteinExistence type="predicted"/>
<reference evidence="1" key="1">
    <citation type="submission" date="2022-06" db="EMBL/GenBank/DDBJ databases">
        <title>The First Complete Genome of the Simian Malaria Parasite Plasmodium brasilianum.</title>
        <authorList>
            <person name="Bajic M."/>
            <person name="Ravishankar S."/>
        </authorList>
    </citation>
    <scope>NUCLEOTIDE SEQUENCE</scope>
    <source>
        <strain evidence="1">Bolivian I</strain>
    </source>
</reference>
<accession>A0ACB9Y849</accession>
<dbReference type="EMBL" id="CM043779">
    <property type="protein sequence ID" value="KAI4837245.1"/>
    <property type="molecule type" value="Genomic_DNA"/>
</dbReference>